<dbReference type="KEGG" id="hdn:Hden_1779"/>
<dbReference type="Proteomes" id="UP000002033">
    <property type="component" value="Chromosome"/>
</dbReference>
<accession>D8JYY0</accession>
<evidence type="ECO:0000313" key="4">
    <source>
        <dbReference type="Proteomes" id="UP000002033"/>
    </source>
</evidence>
<dbReference type="PANTHER" id="PTHR39176">
    <property type="entry name" value="PERIPLASMIC PROTEIN-RELATED"/>
    <property type="match status" value="1"/>
</dbReference>
<feature type="chain" id="PRO_5003116376" description="Lysozyme inhibitor LprI-like N-terminal domain-containing protein" evidence="1">
    <location>
        <begin position="22"/>
        <end position="134"/>
    </location>
</feature>
<protein>
    <recommendedName>
        <fullName evidence="2">Lysozyme inhibitor LprI-like N-terminal domain-containing protein</fullName>
    </recommendedName>
</protein>
<feature type="domain" description="Lysozyme inhibitor LprI-like N-terminal" evidence="2">
    <location>
        <begin position="26"/>
        <end position="127"/>
    </location>
</feature>
<proteinExistence type="predicted"/>
<organism evidence="3 4">
    <name type="scientific">Hyphomicrobium denitrificans (strain ATCC 51888 / DSM 1869 / NCIMB 11706 / TK 0415)</name>
    <dbReference type="NCBI Taxonomy" id="582899"/>
    <lineage>
        <taxon>Bacteria</taxon>
        <taxon>Pseudomonadati</taxon>
        <taxon>Pseudomonadota</taxon>
        <taxon>Alphaproteobacteria</taxon>
        <taxon>Hyphomicrobiales</taxon>
        <taxon>Hyphomicrobiaceae</taxon>
        <taxon>Hyphomicrobium</taxon>
    </lineage>
</organism>
<gene>
    <name evidence="3" type="ordered locus">Hden_1779</name>
</gene>
<evidence type="ECO:0000313" key="3">
    <source>
        <dbReference type="EMBL" id="ADJ23582.1"/>
    </source>
</evidence>
<dbReference type="HOGENOM" id="CLU_128596_4_1_5"/>
<evidence type="ECO:0000256" key="1">
    <source>
        <dbReference type="SAM" id="SignalP"/>
    </source>
</evidence>
<dbReference type="InterPro" id="IPR009739">
    <property type="entry name" value="LprI-like_N"/>
</dbReference>
<dbReference type="STRING" id="582899.Hden_1779"/>
<keyword evidence="1" id="KW-0732">Signal</keyword>
<keyword evidence="4" id="KW-1185">Reference proteome</keyword>
<dbReference type="eggNOG" id="COG3755">
    <property type="taxonomic scope" value="Bacteria"/>
</dbReference>
<dbReference type="OrthoDB" id="7340239at2"/>
<evidence type="ECO:0000259" key="2">
    <source>
        <dbReference type="Pfam" id="PF07007"/>
    </source>
</evidence>
<feature type="signal peptide" evidence="1">
    <location>
        <begin position="1"/>
        <end position="21"/>
    </location>
</feature>
<dbReference type="Gene3D" id="1.20.1270.180">
    <property type="match status" value="1"/>
</dbReference>
<dbReference type="EMBL" id="CP002083">
    <property type="protein sequence ID" value="ADJ23582.1"/>
    <property type="molecule type" value="Genomic_DNA"/>
</dbReference>
<reference evidence="4" key="1">
    <citation type="journal article" date="2011" name="J. Bacteriol.">
        <title>Genome sequences of eight morphologically diverse alphaproteobacteria.</title>
        <authorList>
            <consortium name="US DOE Joint Genome Institute"/>
            <person name="Brown P.J."/>
            <person name="Kysela D.T."/>
            <person name="Buechlein A."/>
            <person name="Hemmerich C."/>
            <person name="Brun Y.V."/>
        </authorList>
    </citation>
    <scope>NUCLEOTIDE SEQUENCE [LARGE SCALE GENOMIC DNA]</scope>
    <source>
        <strain evidence="4">ATCC 51888 / DSM 1869 / NCIB 11706 / TK 0415</strain>
    </source>
</reference>
<sequence length="134" mass="14986" precursor="true">MKRLIATIVLLLPLAPLSAYAQKIDCENASSTVEMNFCAEKDFKAADKDLNVAYANAVAFIKERKLDKPYDSASFEEALRVSQRAWLAFRDADCKDLIAQEWSGGTGTAAASLECMTAKTQERTKELKDRYEEH</sequence>
<dbReference type="AlphaFoldDB" id="D8JYY0"/>
<dbReference type="PANTHER" id="PTHR39176:SF1">
    <property type="entry name" value="PERIPLASMIC PROTEIN"/>
    <property type="match status" value="1"/>
</dbReference>
<name>D8JYY0_HYPDA</name>
<dbReference type="RefSeq" id="WP_013215741.1">
    <property type="nucleotide sequence ID" value="NC_014313.1"/>
</dbReference>
<dbReference type="Pfam" id="PF07007">
    <property type="entry name" value="LprI"/>
    <property type="match status" value="1"/>
</dbReference>